<feature type="compositionally biased region" description="Pro residues" evidence="9">
    <location>
        <begin position="127"/>
        <end position="147"/>
    </location>
</feature>
<feature type="compositionally biased region" description="Low complexity" evidence="9">
    <location>
        <begin position="181"/>
        <end position="190"/>
    </location>
</feature>
<proteinExistence type="predicted"/>
<evidence type="ECO:0000256" key="4">
    <source>
        <dbReference type="ARBA" id="ARBA00022741"/>
    </source>
</evidence>
<evidence type="ECO:0000256" key="2">
    <source>
        <dbReference type="ARBA" id="ARBA00022527"/>
    </source>
</evidence>
<feature type="compositionally biased region" description="Polar residues" evidence="9">
    <location>
        <begin position="861"/>
        <end position="871"/>
    </location>
</feature>
<dbReference type="Proteomes" id="UP000230002">
    <property type="component" value="Unassembled WGS sequence"/>
</dbReference>
<evidence type="ECO:0000256" key="6">
    <source>
        <dbReference type="ARBA" id="ARBA00022840"/>
    </source>
</evidence>
<dbReference type="OrthoDB" id="68483at2759"/>
<evidence type="ECO:0000313" key="12">
    <source>
        <dbReference type="Proteomes" id="UP000230002"/>
    </source>
</evidence>
<dbReference type="InterPro" id="IPR008271">
    <property type="entry name" value="Ser/Thr_kinase_AS"/>
</dbReference>
<dbReference type="GO" id="GO:0004674">
    <property type="term" value="F:protein serine/threonine kinase activity"/>
    <property type="evidence" value="ECO:0007669"/>
    <property type="project" value="UniProtKB-KW"/>
</dbReference>
<gene>
    <name evidence="11" type="ORF">GSI_10272</name>
</gene>
<dbReference type="STRING" id="1077348.A0A2G8S038"/>
<keyword evidence="2" id="KW-0723">Serine/threonine-protein kinase</keyword>
<comment type="catalytic activity">
    <reaction evidence="7">
        <text>L-threonyl-[protein] + ATP = O-phospho-L-threonyl-[protein] + ADP + H(+)</text>
        <dbReference type="Rhea" id="RHEA:46608"/>
        <dbReference type="Rhea" id="RHEA-COMP:11060"/>
        <dbReference type="Rhea" id="RHEA-COMP:11605"/>
        <dbReference type="ChEBI" id="CHEBI:15378"/>
        <dbReference type="ChEBI" id="CHEBI:30013"/>
        <dbReference type="ChEBI" id="CHEBI:30616"/>
        <dbReference type="ChEBI" id="CHEBI:61977"/>
        <dbReference type="ChEBI" id="CHEBI:456216"/>
        <dbReference type="EC" id="2.7.11.1"/>
    </reaction>
</comment>
<evidence type="ECO:0000256" key="5">
    <source>
        <dbReference type="ARBA" id="ARBA00022777"/>
    </source>
</evidence>
<evidence type="ECO:0000256" key="8">
    <source>
        <dbReference type="ARBA" id="ARBA00048679"/>
    </source>
</evidence>
<feature type="region of interest" description="Disordered" evidence="9">
    <location>
        <begin position="169"/>
        <end position="193"/>
    </location>
</feature>
<dbReference type="InterPro" id="IPR050236">
    <property type="entry name" value="Ser_Thr_kinase_AGC"/>
</dbReference>
<feature type="compositionally biased region" description="Basic and acidic residues" evidence="9">
    <location>
        <begin position="101"/>
        <end position="112"/>
    </location>
</feature>
<feature type="region of interest" description="Disordered" evidence="9">
    <location>
        <begin position="788"/>
        <end position="909"/>
    </location>
</feature>
<dbReference type="GO" id="GO:0035556">
    <property type="term" value="P:intracellular signal transduction"/>
    <property type="evidence" value="ECO:0007669"/>
    <property type="project" value="TreeGrafter"/>
</dbReference>
<dbReference type="GO" id="GO:0005524">
    <property type="term" value="F:ATP binding"/>
    <property type="evidence" value="ECO:0007669"/>
    <property type="project" value="UniProtKB-KW"/>
</dbReference>
<feature type="region of interest" description="Disordered" evidence="9">
    <location>
        <begin position="78"/>
        <end position="157"/>
    </location>
</feature>
<keyword evidence="12" id="KW-1185">Reference proteome</keyword>
<keyword evidence="5" id="KW-0418">Kinase</keyword>
<evidence type="ECO:0000256" key="7">
    <source>
        <dbReference type="ARBA" id="ARBA00047899"/>
    </source>
</evidence>
<feature type="domain" description="Protein kinase" evidence="10">
    <location>
        <begin position="200"/>
        <end position="487"/>
    </location>
</feature>
<evidence type="ECO:0000256" key="1">
    <source>
        <dbReference type="ARBA" id="ARBA00012513"/>
    </source>
</evidence>
<protein>
    <recommendedName>
        <fullName evidence="1">non-specific serine/threonine protein kinase</fullName>
        <ecNumber evidence="1">2.7.11.1</ecNumber>
    </recommendedName>
</protein>
<keyword evidence="4" id="KW-0547">Nucleotide-binding</keyword>
<dbReference type="PROSITE" id="PS00108">
    <property type="entry name" value="PROTEIN_KINASE_ST"/>
    <property type="match status" value="1"/>
</dbReference>
<dbReference type="SUPFAM" id="SSF56112">
    <property type="entry name" value="Protein kinase-like (PK-like)"/>
    <property type="match status" value="1"/>
</dbReference>
<evidence type="ECO:0000256" key="9">
    <source>
        <dbReference type="SAM" id="MobiDB-lite"/>
    </source>
</evidence>
<dbReference type="PANTHER" id="PTHR24356:SF418">
    <property type="entry name" value="SERINE_THREONINE-PROTEIN KINASE WARTS"/>
    <property type="match status" value="1"/>
</dbReference>
<organism evidence="11 12">
    <name type="scientific">Ganoderma sinense ZZ0214-1</name>
    <dbReference type="NCBI Taxonomy" id="1077348"/>
    <lineage>
        <taxon>Eukaryota</taxon>
        <taxon>Fungi</taxon>
        <taxon>Dikarya</taxon>
        <taxon>Basidiomycota</taxon>
        <taxon>Agaricomycotina</taxon>
        <taxon>Agaricomycetes</taxon>
        <taxon>Polyporales</taxon>
        <taxon>Polyporaceae</taxon>
        <taxon>Ganoderma</taxon>
    </lineage>
</organism>
<dbReference type="InterPro" id="IPR000719">
    <property type="entry name" value="Prot_kinase_dom"/>
</dbReference>
<dbReference type="Pfam" id="PF00069">
    <property type="entry name" value="Pkinase"/>
    <property type="match status" value="1"/>
</dbReference>
<name>A0A2G8S038_9APHY</name>
<dbReference type="InterPro" id="IPR011009">
    <property type="entry name" value="Kinase-like_dom_sf"/>
</dbReference>
<evidence type="ECO:0000256" key="3">
    <source>
        <dbReference type="ARBA" id="ARBA00022679"/>
    </source>
</evidence>
<keyword evidence="6" id="KW-0067">ATP-binding</keyword>
<dbReference type="PROSITE" id="PS50011">
    <property type="entry name" value="PROTEIN_KINASE_DOM"/>
    <property type="match status" value="1"/>
</dbReference>
<comment type="caution">
    <text evidence="11">The sequence shown here is derived from an EMBL/GenBank/DDBJ whole genome shotgun (WGS) entry which is preliminary data.</text>
</comment>
<feature type="compositionally biased region" description="Low complexity" evidence="9">
    <location>
        <begin position="807"/>
        <end position="832"/>
    </location>
</feature>
<dbReference type="Gene3D" id="3.30.200.20">
    <property type="entry name" value="Phosphorylase Kinase, domain 1"/>
    <property type="match status" value="1"/>
</dbReference>
<feature type="compositionally biased region" description="Low complexity" evidence="9">
    <location>
        <begin position="841"/>
        <end position="860"/>
    </location>
</feature>
<evidence type="ECO:0000259" key="10">
    <source>
        <dbReference type="PROSITE" id="PS50011"/>
    </source>
</evidence>
<sequence>MQQTMKRFSLSLKPLFGLFCKPKSPTDDIDIDSVPKITIIPPIEDMYENTTEGSPGNPHFPLVDAIVVAQRSTAPVELQAQTQTIDETRLTVPTFKSPRRVQSEEPKPESKPKPLSPEQRRKFIASLPPPPPPPVKFITSPPLPPSHPSVESTSTGELSSELLPWTGLFQDDLPDDDSDEGSSSSSSSGSEPERLSMDQFLVLCLLGKGAQGDVYLVKHRAKMVFYALKAVPKSATKNGYYGNLFAEQFALKVVAGDPRFVNLQGTFQDDKYFYILTDLYAYGDLRSEMREVGRYEEDEARQYAAQIAISIEALHKRRILHRDIKPDNLFLNSRHDVVLGDFGLCRTFGRSTAEQPWREAGVRAWTLPEDRPGSDYTLRTKDEAKKICGTPRYIAPEVYGLDSDGWYSYEADIFSFGVILYELLHGKLPFGMKNDDEPEHLIVRTLRAELEVDGDVSEEAADLLYMILDKDPSKRPNWDRIKAHEWFRFIDWDDVLIKSQPPTPIVFDHFEPTSHARSVTFGEPYTDDESPFPFFDWTSPEISFQPSVSTTSMYKVSPDWEPTTDILQVMGWPVACSQNNFMTCPSVRPSPIRNTSTVVPPLSTRKSHSAIVVQGPFDGTIPSSKTSSMSSTCAVALNHTAASKLDLHGLGVHPELDAPADAMPCLFASCSVGLLDMLDVPSAPSEVLSFNSSDIAKALEIMNIAIQDIPVDDHTAQSFNASVEATMCSPLGSLPPAVSSDFKHDTQSLSSRVHNSTSMWSTSACHDHTSATLLDAPVDVDATTTVSLAGCMDPPTEDCTRSTSDMSSPSRRCVRGSSSSDGSLTSSTSSARPRLRRLSARRTSGSGSEASTSTAVTGSSDTFASPTSSRGSWGKLSGKVKGWWSTLSGGKGVRLRGKRRASDASSASG</sequence>
<dbReference type="AlphaFoldDB" id="A0A2G8S038"/>
<reference evidence="11 12" key="1">
    <citation type="journal article" date="2015" name="Sci. Rep.">
        <title>Chromosome-level genome map provides insights into diverse defense mechanisms in the medicinal fungus Ganoderma sinense.</title>
        <authorList>
            <person name="Zhu Y."/>
            <person name="Xu J."/>
            <person name="Sun C."/>
            <person name="Zhou S."/>
            <person name="Xu H."/>
            <person name="Nelson D.R."/>
            <person name="Qian J."/>
            <person name="Song J."/>
            <person name="Luo H."/>
            <person name="Xiang L."/>
            <person name="Li Y."/>
            <person name="Xu Z."/>
            <person name="Ji A."/>
            <person name="Wang L."/>
            <person name="Lu S."/>
            <person name="Hayward A."/>
            <person name="Sun W."/>
            <person name="Li X."/>
            <person name="Schwartz D.C."/>
            <person name="Wang Y."/>
            <person name="Chen S."/>
        </authorList>
    </citation>
    <scope>NUCLEOTIDE SEQUENCE [LARGE SCALE GENOMIC DNA]</scope>
    <source>
        <strain evidence="11 12">ZZ0214-1</strain>
    </source>
</reference>
<accession>A0A2G8S038</accession>
<keyword evidence="3" id="KW-0808">Transferase</keyword>
<dbReference type="PANTHER" id="PTHR24356">
    <property type="entry name" value="SERINE/THREONINE-PROTEIN KINASE"/>
    <property type="match status" value="1"/>
</dbReference>
<dbReference type="EMBL" id="AYKW01000034">
    <property type="protein sequence ID" value="PIL27131.1"/>
    <property type="molecule type" value="Genomic_DNA"/>
</dbReference>
<comment type="catalytic activity">
    <reaction evidence="8">
        <text>L-seryl-[protein] + ATP = O-phospho-L-seryl-[protein] + ADP + H(+)</text>
        <dbReference type="Rhea" id="RHEA:17989"/>
        <dbReference type="Rhea" id="RHEA-COMP:9863"/>
        <dbReference type="Rhea" id="RHEA-COMP:11604"/>
        <dbReference type="ChEBI" id="CHEBI:15378"/>
        <dbReference type="ChEBI" id="CHEBI:29999"/>
        <dbReference type="ChEBI" id="CHEBI:30616"/>
        <dbReference type="ChEBI" id="CHEBI:83421"/>
        <dbReference type="ChEBI" id="CHEBI:456216"/>
        <dbReference type="EC" id="2.7.11.1"/>
    </reaction>
</comment>
<evidence type="ECO:0000313" key="11">
    <source>
        <dbReference type="EMBL" id="PIL27131.1"/>
    </source>
</evidence>
<dbReference type="EC" id="2.7.11.1" evidence="1"/>
<dbReference type="SMART" id="SM00220">
    <property type="entry name" value="S_TKc"/>
    <property type="match status" value="1"/>
</dbReference>
<dbReference type="Gene3D" id="1.10.510.10">
    <property type="entry name" value="Transferase(Phosphotransferase) domain 1"/>
    <property type="match status" value="1"/>
</dbReference>